<gene>
    <name evidence="1" type="ORF">DDE23_15270</name>
</gene>
<dbReference type="AlphaFoldDB" id="A0A2T7UP95"/>
<dbReference type="InterPro" id="IPR036388">
    <property type="entry name" value="WH-like_DNA-bd_sf"/>
</dbReference>
<evidence type="ECO:0000313" key="2">
    <source>
        <dbReference type="Proteomes" id="UP000244810"/>
    </source>
</evidence>
<name>A0A2T7UP95_9RHOB</name>
<dbReference type="Gene3D" id="1.10.10.10">
    <property type="entry name" value="Winged helix-like DNA-binding domain superfamily/Winged helix DNA-binding domain"/>
    <property type="match status" value="1"/>
</dbReference>
<keyword evidence="2" id="KW-1185">Reference proteome</keyword>
<dbReference type="InterPro" id="IPR016032">
    <property type="entry name" value="Sig_transdc_resp-reg_C-effctor"/>
</dbReference>
<dbReference type="GO" id="GO:0003677">
    <property type="term" value="F:DNA binding"/>
    <property type="evidence" value="ECO:0007669"/>
    <property type="project" value="InterPro"/>
</dbReference>
<organism evidence="1 2">
    <name type="scientific">Pararhodobacter aggregans</name>
    <dbReference type="NCBI Taxonomy" id="404875"/>
    <lineage>
        <taxon>Bacteria</taxon>
        <taxon>Pseudomonadati</taxon>
        <taxon>Pseudomonadota</taxon>
        <taxon>Alphaproteobacteria</taxon>
        <taxon>Rhodobacterales</taxon>
        <taxon>Paracoccaceae</taxon>
        <taxon>Pararhodobacter</taxon>
    </lineage>
</organism>
<dbReference type="Proteomes" id="UP000244810">
    <property type="component" value="Unassembled WGS sequence"/>
</dbReference>
<evidence type="ECO:0000313" key="1">
    <source>
        <dbReference type="EMBL" id="PVE46512.1"/>
    </source>
</evidence>
<protein>
    <recommendedName>
        <fullName evidence="3">HTH luxR-type domain-containing protein</fullName>
    </recommendedName>
</protein>
<dbReference type="SUPFAM" id="SSF46894">
    <property type="entry name" value="C-terminal effector domain of the bipartite response regulators"/>
    <property type="match status" value="1"/>
</dbReference>
<comment type="caution">
    <text evidence="1">The sequence shown here is derived from an EMBL/GenBank/DDBJ whole genome shotgun (WGS) entry which is preliminary data.</text>
</comment>
<dbReference type="GO" id="GO:0006355">
    <property type="term" value="P:regulation of DNA-templated transcription"/>
    <property type="evidence" value="ECO:0007669"/>
    <property type="project" value="InterPro"/>
</dbReference>
<sequence>MLGGSPETEVLRLLHASAAGAGVEAWQPFLSALAELTRARGALLRIEAAGLHEAHVGTPAPLPPPEVLRPLRRDRVYAQDELATPAPMRLIRLSPRPEAQAWLVLTHPLRDFRAVDAALLDRLSVHLAQGVKTWLTLTRDRAAAQESARLARALGAGWLWLEASGRVIEADATARALLGPRLAANGRLDLGDPLLTRAFRRALDQAVTGTETPGMVTLSRNPLTQLALHPGLAAPAPGLDPLVRAGVRQAPAAATLDATALARSLDLNRSETALAVLLCDGLTLAEAAERLGWTLETARSASKRIYARSGSSGQSALIRRMLTGADWLAQR</sequence>
<accession>A0A2T7UP95</accession>
<evidence type="ECO:0008006" key="3">
    <source>
        <dbReference type="Google" id="ProtNLM"/>
    </source>
</evidence>
<reference evidence="1 2" key="1">
    <citation type="journal article" date="2011" name="Syst. Appl. Microbiol.">
        <title>Defluviimonas denitrificans gen. nov., sp. nov., and Pararhodobacter aggregans gen. nov., sp. nov., non-phototrophic Rhodobacteraceae from the biofilter of a marine aquaculture.</title>
        <authorList>
            <person name="Foesel B.U."/>
            <person name="Drake H.L."/>
            <person name="Schramm A."/>
        </authorList>
    </citation>
    <scope>NUCLEOTIDE SEQUENCE [LARGE SCALE GENOMIC DNA]</scope>
    <source>
        <strain evidence="1 2">D1-19</strain>
    </source>
</reference>
<proteinExistence type="predicted"/>
<dbReference type="EMBL" id="QDDR01000008">
    <property type="protein sequence ID" value="PVE46512.1"/>
    <property type="molecule type" value="Genomic_DNA"/>
</dbReference>